<protein>
    <submittedName>
        <fullName evidence="2">Uncharacterized protein</fullName>
    </submittedName>
</protein>
<evidence type="ECO:0000256" key="1">
    <source>
        <dbReference type="SAM" id="SignalP"/>
    </source>
</evidence>
<dbReference type="EMBL" id="KN822020">
    <property type="protein sequence ID" value="KIM65944.1"/>
    <property type="molecule type" value="Genomic_DNA"/>
</dbReference>
<organism evidence="2 3">
    <name type="scientific">Scleroderma citrinum Foug A</name>
    <dbReference type="NCBI Taxonomy" id="1036808"/>
    <lineage>
        <taxon>Eukaryota</taxon>
        <taxon>Fungi</taxon>
        <taxon>Dikarya</taxon>
        <taxon>Basidiomycota</taxon>
        <taxon>Agaricomycotina</taxon>
        <taxon>Agaricomycetes</taxon>
        <taxon>Agaricomycetidae</taxon>
        <taxon>Boletales</taxon>
        <taxon>Sclerodermatineae</taxon>
        <taxon>Sclerodermataceae</taxon>
        <taxon>Scleroderma</taxon>
    </lineage>
</organism>
<dbReference type="HOGENOM" id="CLU_2962189_0_0_1"/>
<name>A0A0C3EC87_9AGAM</name>
<dbReference type="OrthoDB" id="10576640at2759"/>
<gene>
    <name evidence="2" type="ORF">SCLCIDRAFT_1211949</name>
</gene>
<evidence type="ECO:0000313" key="3">
    <source>
        <dbReference type="Proteomes" id="UP000053989"/>
    </source>
</evidence>
<dbReference type="AlphaFoldDB" id="A0A0C3EC87"/>
<feature type="signal peptide" evidence="1">
    <location>
        <begin position="1"/>
        <end position="20"/>
    </location>
</feature>
<keyword evidence="3" id="KW-1185">Reference proteome</keyword>
<reference evidence="2 3" key="1">
    <citation type="submission" date="2014-04" db="EMBL/GenBank/DDBJ databases">
        <authorList>
            <consortium name="DOE Joint Genome Institute"/>
            <person name="Kuo A."/>
            <person name="Kohler A."/>
            <person name="Nagy L.G."/>
            <person name="Floudas D."/>
            <person name="Copeland A."/>
            <person name="Barry K.W."/>
            <person name="Cichocki N."/>
            <person name="Veneault-Fourrey C."/>
            <person name="LaButti K."/>
            <person name="Lindquist E.A."/>
            <person name="Lipzen A."/>
            <person name="Lundell T."/>
            <person name="Morin E."/>
            <person name="Murat C."/>
            <person name="Sun H."/>
            <person name="Tunlid A."/>
            <person name="Henrissat B."/>
            <person name="Grigoriev I.V."/>
            <person name="Hibbett D.S."/>
            <person name="Martin F."/>
            <person name="Nordberg H.P."/>
            <person name="Cantor M.N."/>
            <person name="Hua S.X."/>
        </authorList>
    </citation>
    <scope>NUCLEOTIDE SEQUENCE [LARGE SCALE GENOMIC DNA]</scope>
    <source>
        <strain evidence="2 3">Foug A</strain>
    </source>
</reference>
<reference evidence="3" key="2">
    <citation type="submission" date="2015-01" db="EMBL/GenBank/DDBJ databases">
        <title>Evolutionary Origins and Diversification of the Mycorrhizal Mutualists.</title>
        <authorList>
            <consortium name="DOE Joint Genome Institute"/>
            <consortium name="Mycorrhizal Genomics Consortium"/>
            <person name="Kohler A."/>
            <person name="Kuo A."/>
            <person name="Nagy L.G."/>
            <person name="Floudas D."/>
            <person name="Copeland A."/>
            <person name="Barry K.W."/>
            <person name="Cichocki N."/>
            <person name="Veneault-Fourrey C."/>
            <person name="LaButti K."/>
            <person name="Lindquist E.A."/>
            <person name="Lipzen A."/>
            <person name="Lundell T."/>
            <person name="Morin E."/>
            <person name="Murat C."/>
            <person name="Riley R."/>
            <person name="Ohm R."/>
            <person name="Sun H."/>
            <person name="Tunlid A."/>
            <person name="Henrissat B."/>
            <person name="Grigoriev I.V."/>
            <person name="Hibbett D.S."/>
            <person name="Martin F."/>
        </authorList>
    </citation>
    <scope>NUCLEOTIDE SEQUENCE [LARGE SCALE GENOMIC DNA]</scope>
    <source>
        <strain evidence="3">Foug A</strain>
    </source>
</reference>
<dbReference type="Proteomes" id="UP000053989">
    <property type="component" value="Unassembled WGS sequence"/>
</dbReference>
<accession>A0A0C3EC87</accession>
<evidence type="ECO:0000313" key="2">
    <source>
        <dbReference type="EMBL" id="KIM65944.1"/>
    </source>
</evidence>
<keyword evidence="1" id="KW-0732">Signal</keyword>
<feature type="chain" id="PRO_5002163776" evidence="1">
    <location>
        <begin position="21"/>
        <end position="59"/>
    </location>
</feature>
<sequence>MLFFRPAAVLALLCITLTSAKPNPFPGSVDRSGHSAHPVDLGYAGDTGHAEHQVCFFND</sequence>
<dbReference type="InParanoid" id="A0A0C3EC87"/>
<proteinExistence type="predicted"/>